<feature type="domain" description="DUF1659" evidence="1">
    <location>
        <begin position="2"/>
        <end position="72"/>
    </location>
</feature>
<protein>
    <submittedName>
        <fullName evidence="2">Protein of uncharacterized function (DUF1659)</fullName>
    </submittedName>
</protein>
<dbReference type="EMBL" id="CYZV01000070">
    <property type="protein sequence ID" value="CUO86772.1"/>
    <property type="molecule type" value="Genomic_DNA"/>
</dbReference>
<dbReference type="GeneID" id="83012192"/>
<dbReference type="Proteomes" id="UP000095558">
    <property type="component" value="Unassembled WGS sequence"/>
</dbReference>
<organism evidence="2 3">
    <name type="scientific">Clostridium disporicum</name>
    <dbReference type="NCBI Taxonomy" id="84024"/>
    <lineage>
        <taxon>Bacteria</taxon>
        <taxon>Bacillati</taxon>
        <taxon>Bacillota</taxon>
        <taxon>Clostridia</taxon>
        <taxon>Eubacteriales</taxon>
        <taxon>Clostridiaceae</taxon>
        <taxon>Clostridium</taxon>
    </lineage>
</organism>
<sequence length="73" mass="7962">MANKELESTVLSIEVETSVDKEGNPKFTKKKLGNLVPGADPNKVMAVADKIAPILKKNTGYIYITEVSQLTNQ</sequence>
<accession>A0A174IIZ6</accession>
<evidence type="ECO:0000259" key="1">
    <source>
        <dbReference type="Pfam" id="PF07872"/>
    </source>
</evidence>
<evidence type="ECO:0000313" key="3">
    <source>
        <dbReference type="Proteomes" id="UP000095558"/>
    </source>
</evidence>
<proteinExistence type="predicted"/>
<name>A0A174IIZ6_9CLOT</name>
<dbReference type="AlphaFoldDB" id="A0A174IIZ6"/>
<dbReference type="RefSeq" id="WP_042399015.1">
    <property type="nucleotide sequence ID" value="NZ_CYYT01000037.1"/>
</dbReference>
<dbReference type="Pfam" id="PF07872">
    <property type="entry name" value="DUF1659"/>
    <property type="match status" value="1"/>
</dbReference>
<dbReference type="OrthoDB" id="1936913at2"/>
<reference evidence="2 3" key="1">
    <citation type="submission" date="2015-09" db="EMBL/GenBank/DDBJ databases">
        <authorList>
            <consortium name="Pathogen Informatics"/>
        </authorList>
    </citation>
    <scope>NUCLEOTIDE SEQUENCE [LARGE SCALE GENOMIC DNA]</scope>
    <source>
        <strain evidence="2 3">2789STDY5834855</strain>
    </source>
</reference>
<gene>
    <name evidence="2" type="ORF">ERS852470_03591</name>
</gene>
<dbReference type="InterPro" id="IPR012454">
    <property type="entry name" value="DUF1659"/>
</dbReference>
<evidence type="ECO:0000313" key="2">
    <source>
        <dbReference type="EMBL" id="CUO86772.1"/>
    </source>
</evidence>